<accession>A0AA41SIL6</accession>
<evidence type="ECO:0000313" key="2">
    <source>
        <dbReference type="EMBL" id="MCL7036689.1"/>
    </source>
</evidence>
<sequence length="110" mass="12913">LNYNKPPLYPYCDKVEFNPENIGDYWDVGLSFSCMLCHLKLIKIKYLCGSVNELKFLEILLKHATVLEKVVLTGYSTEQDSQWKRRMTKFSEMLLTFPTISKKVLILLKF</sequence>
<dbReference type="EMBL" id="JAJJMA010170935">
    <property type="protein sequence ID" value="MCL7036689.1"/>
    <property type="molecule type" value="Genomic_DNA"/>
</dbReference>
<feature type="non-terminal residue" evidence="2">
    <location>
        <position position="1"/>
    </location>
</feature>
<protein>
    <recommendedName>
        <fullName evidence="1">FBD domain-containing protein</fullName>
    </recommendedName>
</protein>
<feature type="domain" description="FBD" evidence="1">
    <location>
        <begin position="33"/>
        <end position="109"/>
    </location>
</feature>
<proteinExistence type="predicted"/>
<dbReference type="SMART" id="SM00579">
    <property type="entry name" value="FBD"/>
    <property type="match status" value="1"/>
</dbReference>
<organism evidence="2 3">
    <name type="scientific">Papaver nudicaule</name>
    <name type="common">Iceland poppy</name>
    <dbReference type="NCBI Taxonomy" id="74823"/>
    <lineage>
        <taxon>Eukaryota</taxon>
        <taxon>Viridiplantae</taxon>
        <taxon>Streptophyta</taxon>
        <taxon>Embryophyta</taxon>
        <taxon>Tracheophyta</taxon>
        <taxon>Spermatophyta</taxon>
        <taxon>Magnoliopsida</taxon>
        <taxon>Ranunculales</taxon>
        <taxon>Papaveraceae</taxon>
        <taxon>Papaveroideae</taxon>
        <taxon>Papaver</taxon>
    </lineage>
</organism>
<dbReference type="Proteomes" id="UP001177140">
    <property type="component" value="Unassembled WGS sequence"/>
</dbReference>
<evidence type="ECO:0000313" key="3">
    <source>
        <dbReference type="Proteomes" id="UP001177140"/>
    </source>
</evidence>
<comment type="caution">
    <text evidence="2">The sequence shown here is derived from an EMBL/GenBank/DDBJ whole genome shotgun (WGS) entry which is preliminary data.</text>
</comment>
<keyword evidence="3" id="KW-1185">Reference proteome</keyword>
<dbReference type="InterPro" id="IPR006566">
    <property type="entry name" value="FBD"/>
</dbReference>
<dbReference type="Pfam" id="PF08387">
    <property type="entry name" value="FBD"/>
    <property type="match status" value="1"/>
</dbReference>
<gene>
    <name evidence="2" type="ORF">MKW94_018246</name>
</gene>
<evidence type="ECO:0000259" key="1">
    <source>
        <dbReference type="SMART" id="SM00579"/>
    </source>
</evidence>
<dbReference type="AlphaFoldDB" id="A0AA41SIL6"/>
<name>A0AA41SIL6_PAPNU</name>
<reference evidence="2" key="1">
    <citation type="submission" date="2022-03" db="EMBL/GenBank/DDBJ databases">
        <title>A functionally conserved STORR gene fusion in Papaver species that diverged 16.8 million years ago.</title>
        <authorList>
            <person name="Catania T."/>
        </authorList>
    </citation>
    <scope>NUCLEOTIDE SEQUENCE</scope>
    <source>
        <strain evidence="2">S-191538</strain>
    </source>
</reference>